<name>A0A9D4S0T6_DREPO</name>
<proteinExistence type="predicted"/>
<dbReference type="AlphaFoldDB" id="A0A9D4S0T6"/>
<reference evidence="3" key="2">
    <citation type="submission" date="2020-11" db="EMBL/GenBank/DDBJ databases">
        <authorList>
            <person name="McCartney M.A."/>
            <person name="Auch B."/>
            <person name="Kono T."/>
            <person name="Mallez S."/>
            <person name="Becker A."/>
            <person name="Gohl D.M."/>
            <person name="Silverstein K.A.T."/>
            <person name="Koren S."/>
            <person name="Bechman K.B."/>
            <person name="Herman A."/>
            <person name="Abrahante J.E."/>
            <person name="Garbe J."/>
        </authorList>
    </citation>
    <scope>NUCLEOTIDE SEQUENCE</scope>
    <source>
        <strain evidence="3">Duluth1</strain>
        <tissue evidence="3">Whole animal</tissue>
    </source>
</reference>
<dbReference type="Gene3D" id="4.10.400.10">
    <property type="entry name" value="Low-density Lipoprotein Receptor"/>
    <property type="match status" value="1"/>
</dbReference>
<dbReference type="Pfam" id="PF00057">
    <property type="entry name" value="Ldl_recept_a"/>
    <property type="match status" value="1"/>
</dbReference>
<evidence type="ECO:0000256" key="1">
    <source>
        <dbReference type="ARBA" id="ARBA00023157"/>
    </source>
</evidence>
<organism evidence="3 4">
    <name type="scientific">Dreissena polymorpha</name>
    <name type="common">Zebra mussel</name>
    <name type="synonym">Mytilus polymorpha</name>
    <dbReference type="NCBI Taxonomy" id="45954"/>
    <lineage>
        <taxon>Eukaryota</taxon>
        <taxon>Metazoa</taxon>
        <taxon>Spiralia</taxon>
        <taxon>Lophotrochozoa</taxon>
        <taxon>Mollusca</taxon>
        <taxon>Bivalvia</taxon>
        <taxon>Autobranchia</taxon>
        <taxon>Heteroconchia</taxon>
        <taxon>Euheterodonta</taxon>
        <taxon>Imparidentia</taxon>
        <taxon>Neoheterodontei</taxon>
        <taxon>Myida</taxon>
        <taxon>Dreissenoidea</taxon>
        <taxon>Dreissenidae</taxon>
        <taxon>Dreissena</taxon>
    </lineage>
</organism>
<dbReference type="CDD" id="cd00112">
    <property type="entry name" value="LDLa"/>
    <property type="match status" value="1"/>
</dbReference>
<dbReference type="SMART" id="SM00192">
    <property type="entry name" value="LDLa"/>
    <property type="match status" value="1"/>
</dbReference>
<keyword evidence="1 2" id="KW-1015">Disulfide bond</keyword>
<comment type="caution">
    <text evidence="2">Lacks conserved residue(s) required for the propagation of feature annotation.</text>
</comment>
<dbReference type="EMBL" id="JAIWYP010000001">
    <property type="protein sequence ID" value="KAH3886183.1"/>
    <property type="molecule type" value="Genomic_DNA"/>
</dbReference>
<dbReference type="PROSITE" id="PS01209">
    <property type="entry name" value="LDLRA_1"/>
    <property type="match status" value="1"/>
</dbReference>
<sequence>MVLLKIAGSCKCGPGSFLCSRYPTTSLTPQCLRLNKVCDGTRDCPLGDDEAHCFRKSFE</sequence>
<reference evidence="3" key="1">
    <citation type="journal article" date="2019" name="bioRxiv">
        <title>The Genome of the Zebra Mussel, Dreissena polymorpha: A Resource for Invasive Species Research.</title>
        <authorList>
            <person name="McCartney M.A."/>
            <person name="Auch B."/>
            <person name="Kono T."/>
            <person name="Mallez S."/>
            <person name="Zhang Y."/>
            <person name="Obille A."/>
            <person name="Becker A."/>
            <person name="Abrahante J.E."/>
            <person name="Garbe J."/>
            <person name="Badalamenti J.P."/>
            <person name="Herman A."/>
            <person name="Mangelson H."/>
            <person name="Liachko I."/>
            <person name="Sullivan S."/>
            <person name="Sone E.D."/>
            <person name="Koren S."/>
            <person name="Silverstein K.A.T."/>
            <person name="Beckman K.B."/>
            <person name="Gohl D.M."/>
        </authorList>
    </citation>
    <scope>NUCLEOTIDE SEQUENCE</scope>
    <source>
        <strain evidence="3">Duluth1</strain>
        <tissue evidence="3">Whole animal</tissue>
    </source>
</reference>
<protein>
    <submittedName>
        <fullName evidence="3">Uncharacterized protein</fullName>
    </submittedName>
</protein>
<evidence type="ECO:0000313" key="4">
    <source>
        <dbReference type="Proteomes" id="UP000828390"/>
    </source>
</evidence>
<accession>A0A9D4S0T6</accession>
<dbReference type="PROSITE" id="PS50068">
    <property type="entry name" value="LDLRA_2"/>
    <property type="match status" value="1"/>
</dbReference>
<dbReference type="InterPro" id="IPR002172">
    <property type="entry name" value="LDrepeatLR_classA_rpt"/>
</dbReference>
<feature type="disulfide bond" evidence="2">
    <location>
        <begin position="38"/>
        <end position="53"/>
    </location>
</feature>
<gene>
    <name evidence="3" type="ORF">DPMN_010184</name>
</gene>
<dbReference type="Proteomes" id="UP000828390">
    <property type="component" value="Unassembled WGS sequence"/>
</dbReference>
<comment type="caution">
    <text evidence="3">The sequence shown here is derived from an EMBL/GenBank/DDBJ whole genome shotgun (WGS) entry which is preliminary data.</text>
</comment>
<evidence type="ECO:0000313" key="3">
    <source>
        <dbReference type="EMBL" id="KAH3886183.1"/>
    </source>
</evidence>
<dbReference type="InterPro" id="IPR036055">
    <property type="entry name" value="LDL_receptor-like_sf"/>
</dbReference>
<dbReference type="InterPro" id="IPR023415">
    <property type="entry name" value="LDLR_class-A_CS"/>
</dbReference>
<dbReference type="SUPFAM" id="SSF57424">
    <property type="entry name" value="LDL receptor-like module"/>
    <property type="match status" value="1"/>
</dbReference>
<evidence type="ECO:0000256" key="2">
    <source>
        <dbReference type="PROSITE-ProRule" id="PRU00124"/>
    </source>
</evidence>
<keyword evidence="4" id="KW-1185">Reference proteome</keyword>